<keyword evidence="2" id="KW-1185">Reference proteome</keyword>
<evidence type="ECO:0000313" key="2">
    <source>
        <dbReference type="Proteomes" id="UP001159428"/>
    </source>
</evidence>
<dbReference type="EMBL" id="CALNXJ010000010">
    <property type="protein sequence ID" value="CAH3106016.1"/>
    <property type="molecule type" value="Genomic_DNA"/>
</dbReference>
<reference evidence="1 2" key="1">
    <citation type="submission" date="2022-05" db="EMBL/GenBank/DDBJ databases">
        <authorList>
            <consortium name="Genoscope - CEA"/>
            <person name="William W."/>
        </authorList>
    </citation>
    <scope>NUCLEOTIDE SEQUENCE [LARGE SCALE GENOMIC DNA]</scope>
</reference>
<organism evidence="1 2">
    <name type="scientific">Pocillopora meandrina</name>
    <dbReference type="NCBI Taxonomy" id="46732"/>
    <lineage>
        <taxon>Eukaryota</taxon>
        <taxon>Metazoa</taxon>
        <taxon>Cnidaria</taxon>
        <taxon>Anthozoa</taxon>
        <taxon>Hexacorallia</taxon>
        <taxon>Scleractinia</taxon>
        <taxon>Astrocoeniina</taxon>
        <taxon>Pocilloporidae</taxon>
        <taxon>Pocillopora</taxon>
    </lineage>
</organism>
<dbReference type="Proteomes" id="UP001159428">
    <property type="component" value="Unassembled WGS sequence"/>
</dbReference>
<dbReference type="AlphaFoldDB" id="A0AAU9WCY9"/>
<sequence length="105" mass="12055">ESWPDGPPNWSEKARMVHRAIRKQKAGEISVSVMRLSKQLKQSIHGGIESDKFNIGEPVIEREITKLAINTQGEIEQRKCHLQARKIPLQDIKKKPQLKTKTSFE</sequence>
<evidence type="ECO:0000313" key="1">
    <source>
        <dbReference type="EMBL" id="CAH3106016.1"/>
    </source>
</evidence>
<gene>
    <name evidence="1" type="ORF">PMEA_00002117</name>
</gene>
<accession>A0AAU9WCY9</accession>
<name>A0AAU9WCY9_9CNID</name>
<protein>
    <submittedName>
        <fullName evidence="1">Uncharacterized protein</fullName>
    </submittedName>
</protein>
<feature type="non-terminal residue" evidence="1">
    <location>
        <position position="1"/>
    </location>
</feature>
<comment type="caution">
    <text evidence="1">The sequence shown here is derived from an EMBL/GenBank/DDBJ whole genome shotgun (WGS) entry which is preliminary data.</text>
</comment>
<proteinExistence type="predicted"/>